<dbReference type="PANTHER" id="PTHR46529">
    <property type="entry name" value="TRNA WYBUTOSINE-SYNTHESIZING PROTEIN 4"/>
    <property type="match status" value="1"/>
</dbReference>
<evidence type="ECO:0000256" key="4">
    <source>
        <dbReference type="ARBA" id="ARBA00012155"/>
    </source>
</evidence>
<dbReference type="SUPFAM" id="SSF117281">
    <property type="entry name" value="Kelch motif"/>
    <property type="match status" value="2"/>
</dbReference>
<evidence type="ECO:0000256" key="11">
    <source>
        <dbReference type="ARBA" id="ARBA00029750"/>
    </source>
</evidence>
<evidence type="ECO:0000256" key="2">
    <source>
        <dbReference type="ARBA" id="ARBA00004797"/>
    </source>
</evidence>
<evidence type="ECO:0000313" key="14">
    <source>
        <dbReference type="EMBL" id="GFR10394.1"/>
    </source>
</evidence>
<keyword evidence="15" id="KW-1185">Reference proteome</keyword>
<evidence type="ECO:0000256" key="7">
    <source>
        <dbReference type="ARBA" id="ARBA00022603"/>
    </source>
</evidence>
<evidence type="ECO:0000256" key="6">
    <source>
        <dbReference type="ARBA" id="ARBA00018045"/>
    </source>
</evidence>
<comment type="catalytic activity">
    <reaction evidence="13">
        <text>7-[(3S)-(3-amino-3-methoxycarbonyl)propyl]wyosine(37) in tRNA(Phe) + S-adenosyl-L-methionine + CO2 = wybutosine(37) in tRNA(Phe) + S-adenosyl-L-homocysteine + 2 H(+)</text>
        <dbReference type="Rhea" id="RHEA:37119"/>
        <dbReference type="Rhea" id="RHEA-COMP:11844"/>
        <dbReference type="Rhea" id="RHEA-COMP:11847"/>
        <dbReference type="ChEBI" id="CHEBI:15378"/>
        <dbReference type="ChEBI" id="CHEBI:16526"/>
        <dbReference type="ChEBI" id="CHEBI:57856"/>
        <dbReference type="ChEBI" id="CHEBI:59789"/>
        <dbReference type="ChEBI" id="CHEBI:73544"/>
        <dbReference type="ChEBI" id="CHEBI:74275"/>
        <dbReference type="EC" id="2.3.1.231"/>
    </reaction>
</comment>
<dbReference type="SUPFAM" id="SSF53335">
    <property type="entry name" value="S-adenosyl-L-methionine-dependent methyltransferases"/>
    <property type="match status" value="1"/>
</dbReference>
<evidence type="ECO:0000313" key="15">
    <source>
        <dbReference type="Proteomes" id="UP000887116"/>
    </source>
</evidence>
<evidence type="ECO:0000256" key="3">
    <source>
        <dbReference type="ARBA" id="ARBA00010703"/>
    </source>
</evidence>
<dbReference type="InterPro" id="IPR029063">
    <property type="entry name" value="SAM-dependent_MTases_sf"/>
</dbReference>
<dbReference type="Pfam" id="PF24681">
    <property type="entry name" value="Kelch_KLHDC2_KLHL20_DRC7"/>
    <property type="match status" value="1"/>
</dbReference>
<gene>
    <name evidence="14" type="primary">Lcmt2</name>
    <name evidence="14" type="ORF">TNCT_534191</name>
</gene>
<dbReference type="EC" id="2.3.1.231" evidence="4"/>
<evidence type="ECO:0000256" key="13">
    <source>
        <dbReference type="ARBA" id="ARBA00049250"/>
    </source>
</evidence>
<dbReference type="GO" id="GO:0030488">
    <property type="term" value="P:tRNA methylation"/>
    <property type="evidence" value="ECO:0007669"/>
    <property type="project" value="TreeGrafter"/>
</dbReference>
<evidence type="ECO:0000256" key="10">
    <source>
        <dbReference type="ARBA" id="ARBA00022694"/>
    </source>
</evidence>
<dbReference type="InterPro" id="IPR015915">
    <property type="entry name" value="Kelch-typ_b-propeller"/>
</dbReference>
<dbReference type="PANTHER" id="PTHR46529:SF1">
    <property type="entry name" value="TRNA WYBUTOSINE-SYNTHESIZING PROTEIN 4"/>
    <property type="match status" value="1"/>
</dbReference>
<dbReference type="Gene3D" id="3.40.50.150">
    <property type="entry name" value="Vaccinia Virus protein VP39"/>
    <property type="match status" value="1"/>
</dbReference>
<reference evidence="14" key="1">
    <citation type="submission" date="2020-07" db="EMBL/GenBank/DDBJ databases">
        <title>Multicomponent nature underlies the extraordinary mechanical properties of spider dragline silk.</title>
        <authorList>
            <person name="Kono N."/>
            <person name="Nakamura H."/>
            <person name="Mori M."/>
            <person name="Yoshida Y."/>
            <person name="Ohtoshi R."/>
            <person name="Malay A.D."/>
            <person name="Moran D.A.P."/>
            <person name="Tomita M."/>
            <person name="Numata K."/>
            <person name="Arakawa K."/>
        </authorList>
    </citation>
    <scope>NUCLEOTIDE SEQUENCE</scope>
</reference>
<dbReference type="GO" id="GO:0008175">
    <property type="term" value="F:tRNA methyltransferase activity"/>
    <property type="evidence" value="ECO:0007669"/>
    <property type="project" value="TreeGrafter"/>
</dbReference>
<name>A0A8X6GUP4_TRICU</name>
<dbReference type="Proteomes" id="UP000887116">
    <property type="component" value="Unassembled WGS sequence"/>
</dbReference>
<protein>
    <recommendedName>
        <fullName evidence="6">tRNA wybutosine-synthesizing protein 4</fullName>
        <ecNumber evidence="5">2.1.1.290</ecNumber>
        <ecNumber evidence="4">2.3.1.231</ecNumber>
    </recommendedName>
    <alternativeName>
        <fullName evidence="12">tRNA(Phe) (7-(3-amino-3-(methoxycarbonyl)propyl)wyosine(37)-N)-methoxycarbonyltransferase</fullName>
    </alternativeName>
    <alternativeName>
        <fullName evidence="11">tRNA(Phe) (7-(3-amino-3-carboxypropyl)wyosine(37)-O)-methyltransferase</fullName>
    </alternativeName>
</protein>
<keyword evidence="8" id="KW-0808">Transferase</keyword>
<dbReference type="GO" id="GO:0031591">
    <property type="term" value="P:wybutosine biosynthetic process"/>
    <property type="evidence" value="ECO:0007669"/>
    <property type="project" value="TreeGrafter"/>
</dbReference>
<dbReference type="Gene3D" id="2.120.10.80">
    <property type="entry name" value="Kelch-type beta propeller"/>
    <property type="match status" value="2"/>
</dbReference>
<dbReference type="OrthoDB" id="203237at2759"/>
<proteinExistence type="inferred from homology"/>
<keyword evidence="10" id="KW-0819">tRNA processing</keyword>
<keyword evidence="7" id="KW-0489">Methyltransferase</keyword>
<evidence type="ECO:0000256" key="8">
    <source>
        <dbReference type="ARBA" id="ARBA00022679"/>
    </source>
</evidence>
<dbReference type="EC" id="2.1.1.290" evidence="5"/>
<dbReference type="InterPro" id="IPR007213">
    <property type="entry name" value="Ppm1/Ppm2/Tcmp"/>
</dbReference>
<comment type="catalytic activity">
    <reaction evidence="1">
        <text>7-[(3S)-3-amino-3-carboxypropyl]wyosine(37) in tRNA(Phe) + S-adenosyl-L-methionine = 7-[(3S)-(3-amino-3-methoxycarbonyl)propyl]wyosine(37) in tRNA(Phe) + S-adenosyl-L-homocysteine</text>
        <dbReference type="Rhea" id="RHEA:36903"/>
        <dbReference type="Rhea" id="RHEA-COMP:10379"/>
        <dbReference type="Rhea" id="RHEA-COMP:11844"/>
        <dbReference type="ChEBI" id="CHEBI:57856"/>
        <dbReference type="ChEBI" id="CHEBI:59789"/>
        <dbReference type="ChEBI" id="CHEBI:73543"/>
        <dbReference type="ChEBI" id="CHEBI:74275"/>
        <dbReference type="EC" id="2.1.1.290"/>
    </reaction>
</comment>
<organism evidence="14 15">
    <name type="scientific">Trichonephila clavata</name>
    <name type="common">Joro spider</name>
    <name type="synonym">Nephila clavata</name>
    <dbReference type="NCBI Taxonomy" id="2740835"/>
    <lineage>
        <taxon>Eukaryota</taxon>
        <taxon>Metazoa</taxon>
        <taxon>Ecdysozoa</taxon>
        <taxon>Arthropoda</taxon>
        <taxon>Chelicerata</taxon>
        <taxon>Arachnida</taxon>
        <taxon>Araneae</taxon>
        <taxon>Araneomorphae</taxon>
        <taxon>Entelegynae</taxon>
        <taxon>Araneoidea</taxon>
        <taxon>Nephilidae</taxon>
        <taxon>Trichonephila</taxon>
    </lineage>
</organism>
<dbReference type="EMBL" id="BMAO01006673">
    <property type="protein sequence ID" value="GFR10394.1"/>
    <property type="molecule type" value="Genomic_DNA"/>
</dbReference>
<comment type="pathway">
    <text evidence="2">tRNA modification; wybutosine-tRNA(Phe) biosynthesis.</text>
</comment>
<comment type="similarity">
    <text evidence="3">Belongs to the methyltransferase superfamily. LCMT family.</text>
</comment>
<evidence type="ECO:0000256" key="12">
    <source>
        <dbReference type="ARBA" id="ARBA00030847"/>
    </source>
</evidence>
<evidence type="ECO:0000256" key="1">
    <source>
        <dbReference type="ARBA" id="ARBA00001806"/>
    </source>
</evidence>
<dbReference type="Pfam" id="PF04072">
    <property type="entry name" value="LCM"/>
    <property type="match status" value="1"/>
</dbReference>
<keyword evidence="9" id="KW-0949">S-adenosyl-L-methionine</keyword>
<evidence type="ECO:0000256" key="9">
    <source>
        <dbReference type="ARBA" id="ARBA00022691"/>
    </source>
</evidence>
<dbReference type="AlphaFoldDB" id="A0A8X6GUP4"/>
<sequence>MQVQNTNDSSIVSKLSAANKGYFLDLWLKMFVDKEQKRSPIINRGYYIRFKAIEAVFQSWFNEVPVSIYPKSQIISLGAGFDSSYFRLKKLDIFPPGCKYIEIDYRDVLKRKMEYIAKSEFSHLLNVCNKQVERNSNILLSSEEYVMLGVDLQNCKELETCLSDLEIDFNIPTLFLSECALTYINLKSSNNLIQWVQTHFLNSAFVLYEQVHDDDGFSLVMKNHFKTLGCPLKSLTHRLKEYAHSRFIEMGWSLCSSISMLSFYMNFSKEEKYRIQNLELFDEYEMWHEKCRHYVLIWASQGIISIPEAFQNKNDSVTFDYTKLGSLSITCRPAQELLQRFGHQVALLSPHCLVMFGGFGQFQKRHQRLPGLICYDTISQSCYTMLSSDAQDDLGERMFHTMSKLSNNTLIVIGGRSSPKKIFSSVISINCENIIENHEPKDSFIAKKVTDMPLPTWRHSACIVLIAGIENIFIFGGWISNNDVSDCCYVLNSESWSFSEVPHQEYTPSPRHSHGSICVGQKVYITCGLSKEEEILNSVHIFDVETYTWSVLKVEGLLPRYSHTTHYYNNVILLVGGITGLSYVPYSVGMIDLTTNTAFEFTLGYDDPKYPLILSNHCSYVHEDIIIITGGGGNCFSFGTHFNKFDISIEFPTLMCLSNN</sequence>
<comment type="caution">
    <text evidence="14">The sequence shown here is derived from an EMBL/GenBank/DDBJ whole genome shotgun (WGS) entry which is preliminary data.</text>
</comment>
<accession>A0A8X6GUP4</accession>
<evidence type="ECO:0000256" key="5">
    <source>
        <dbReference type="ARBA" id="ARBA00012779"/>
    </source>
</evidence>